<dbReference type="EMBL" id="LS398110">
    <property type="protein sequence ID" value="SPP92087.1"/>
    <property type="molecule type" value="Genomic_DNA"/>
</dbReference>
<name>A0A2U3QCJ8_9BRAD</name>
<reference evidence="4 5" key="1">
    <citation type="submission" date="2018-03" db="EMBL/GenBank/DDBJ databases">
        <authorList>
            <person name="Gully D."/>
        </authorList>
    </citation>
    <scope>NUCLEOTIDE SEQUENCE [LARGE SCALE GENOMIC DNA]</scope>
    <source>
        <strain evidence="4">ORS3257</strain>
    </source>
</reference>
<feature type="domain" description="Integrase catalytic" evidence="1">
    <location>
        <begin position="142"/>
        <end position="310"/>
    </location>
</feature>
<dbReference type="NCBIfam" id="NF033577">
    <property type="entry name" value="transpos_IS481"/>
    <property type="match status" value="1"/>
</dbReference>
<dbReference type="Gene3D" id="3.30.420.10">
    <property type="entry name" value="Ribonuclease H-like superfamily/Ribonuclease H"/>
    <property type="match status" value="1"/>
</dbReference>
<dbReference type="InterPro" id="IPR001584">
    <property type="entry name" value="Integrase_cat-core"/>
</dbReference>
<evidence type="ECO:0000313" key="4">
    <source>
        <dbReference type="EMBL" id="SPP99123.1"/>
    </source>
</evidence>
<dbReference type="EMBL" id="LS398110">
    <property type="protein sequence ID" value="SPP99123.1"/>
    <property type="molecule type" value="Genomic_DNA"/>
</dbReference>
<dbReference type="InterPro" id="IPR012337">
    <property type="entry name" value="RNaseH-like_sf"/>
</dbReference>
<evidence type="ECO:0000259" key="1">
    <source>
        <dbReference type="PROSITE" id="PS50994"/>
    </source>
</evidence>
<organism evidence="4 5">
    <name type="scientific">Bradyrhizobium vignae</name>
    <dbReference type="NCBI Taxonomy" id="1549949"/>
    <lineage>
        <taxon>Bacteria</taxon>
        <taxon>Pseudomonadati</taxon>
        <taxon>Pseudomonadota</taxon>
        <taxon>Alphaproteobacteria</taxon>
        <taxon>Hyphomicrobiales</taxon>
        <taxon>Nitrobacteraceae</taxon>
        <taxon>Bradyrhizobium</taxon>
    </lineage>
</organism>
<dbReference type="Pfam" id="PF13565">
    <property type="entry name" value="HTH_32"/>
    <property type="match status" value="1"/>
</dbReference>
<dbReference type="GO" id="GO:0015074">
    <property type="term" value="P:DNA integration"/>
    <property type="evidence" value="ECO:0007669"/>
    <property type="project" value="InterPro"/>
</dbReference>
<dbReference type="Proteomes" id="UP000246085">
    <property type="component" value="Chromosome BRAD3257"/>
</dbReference>
<protein>
    <recommendedName>
        <fullName evidence="1">Integrase catalytic domain-containing protein</fullName>
    </recommendedName>
</protein>
<dbReference type="EMBL" id="LS398110">
    <property type="protein sequence ID" value="SPP91306.1"/>
    <property type="molecule type" value="Genomic_DNA"/>
</dbReference>
<dbReference type="KEGG" id="bvz:BRAD3257_0131"/>
<accession>A0A2U3QCJ8</accession>
<dbReference type="PANTHER" id="PTHR35004:SF6">
    <property type="entry name" value="TRANSPOSASE"/>
    <property type="match status" value="1"/>
</dbReference>
<dbReference type="InterPro" id="IPR047656">
    <property type="entry name" value="IS481-like_transpos"/>
</dbReference>
<gene>
    <name evidence="2" type="ORF">BRAD3257_0131</name>
    <name evidence="3" type="ORF">BRAD3257_0942</name>
    <name evidence="4" type="ORF">BRAD3257_8538</name>
</gene>
<dbReference type="InterPro" id="IPR009057">
    <property type="entry name" value="Homeodomain-like_sf"/>
</dbReference>
<dbReference type="KEGG" id="bvz:BRAD3257_8538"/>
<sequence length="400" mass="45190">MQGFGSKGGQVHALARGVGDGSAAGVRAACDAGGSDRRELCRRFNIHPDTGYKWLARWQADQNVDDRSRRPHASPGQTDCELEARILAVRDAHPAWGARKIAHCLERNGLRSPAVSTVHQILRRSGRIKPPIGGPTASQRFEMPAPNLLWQMDFKGWVRLGNDTQCHPLTVVDDHSRYDLCLQACADQRTDTVRSRLEKTFRHYGLPEAFFVDNGSPWGDPSGERWTRFSVWLLKLGVAVIHSRPYHPQSRGKNERFHRTLAAEVFALRQFRDLAETQRAFDAWREVYNFERPHEALGQQVPASRYRPSQRPMPDRLPQVEYDSHEIVRRVSTTKAYVSFKGRLWKVPQAFRGERLAIRPSANDAQYGIFFAAHQVAIIDLASGECVGYVPEHPSVMSPG</sequence>
<dbReference type="SUPFAM" id="SSF46689">
    <property type="entry name" value="Homeodomain-like"/>
    <property type="match status" value="1"/>
</dbReference>
<dbReference type="Pfam" id="PF13683">
    <property type="entry name" value="rve_3"/>
    <property type="match status" value="1"/>
</dbReference>
<evidence type="ECO:0000313" key="3">
    <source>
        <dbReference type="EMBL" id="SPP92087.1"/>
    </source>
</evidence>
<dbReference type="InterPro" id="IPR036397">
    <property type="entry name" value="RNaseH_sf"/>
</dbReference>
<dbReference type="KEGG" id="bvz:BRAD3257_0942"/>
<evidence type="ECO:0000313" key="2">
    <source>
        <dbReference type="EMBL" id="SPP91306.1"/>
    </source>
</evidence>
<dbReference type="GO" id="GO:0003676">
    <property type="term" value="F:nucleic acid binding"/>
    <property type="evidence" value="ECO:0007669"/>
    <property type="project" value="InterPro"/>
</dbReference>
<evidence type="ECO:0000313" key="5">
    <source>
        <dbReference type="Proteomes" id="UP000246085"/>
    </source>
</evidence>
<dbReference type="PANTHER" id="PTHR35004">
    <property type="entry name" value="TRANSPOSASE RV3428C-RELATED"/>
    <property type="match status" value="1"/>
</dbReference>
<proteinExistence type="predicted"/>
<dbReference type="PROSITE" id="PS50994">
    <property type="entry name" value="INTEGRASE"/>
    <property type="match status" value="1"/>
</dbReference>
<dbReference type="AlphaFoldDB" id="A0A2U3QCJ8"/>
<dbReference type="SUPFAM" id="SSF53098">
    <property type="entry name" value="Ribonuclease H-like"/>
    <property type="match status" value="1"/>
</dbReference>